<organism evidence="1 2">
    <name type="scientific">Halalkalibacter alkalisediminis</name>
    <dbReference type="NCBI Taxonomy" id="935616"/>
    <lineage>
        <taxon>Bacteria</taxon>
        <taxon>Bacillati</taxon>
        <taxon>Bacillota</taxon>
        <taxon>Bacilli</taxon>
        <taxon>Bacillales</taxon>
        <taxon>Bacillaceae</taxon>
        <taxon>Halalkalibacter</taxon>
    </lineage>
</organism>
<dbReference type="RefSeq" id="WP_273845432.1">
    <property type="nucleotide sequence ID" value="NZ_JAQQWT010000013.1"/>
</dbReference>
<accession>A0ABV6NN94</accession>
<protein>
    <submittedName>
        <fullName evidence="1">Uncharacterized protein</fullName>
    </submittedName>
</protein>
<dbReference type="EMBL" id="JBHLTR010000077">
    <property type="protein sequence ID" value="MFC0561618.1"/>
    <property type="molecule type" value="Genomic_DNA"/>
</dbReference>
<name>A0ABV6NN94_9BACI</name>
<comment type="caution">
    <text evidence="1">The sequence shown here is derived from an EMBL/GenBank/DDBJ whole genome shotgun (WGS) entry which is preliminary data.</text>
</comment>
<dbReference type="Proteomes" id="UP001589833">
    <property type="component" value="Unassembled WGS sequence"/>
</dbReference>
<reference evidence="1 2" key="1">
    <citation type="submission" date="2024-09" db="EMBL/GenBank/DDBJ databases">
        <authorList>
            <person name="Sun Q."/>
            <person name="Mori K."/>
        </authorList>
    </citation>
    <scope>NUCLEOTIDE SEQUENCE [LARGE SCALE GENOMIC DNA]</scope>
    <source>
        <strain evidence="1 2">NCAIM B.02301</strain>
    </source>
</reference>
<proteinExistence type="predicted"/>
<evidence type="ECO:0000313" key="2">
    <source>
        <dbReference type="Proteomes" id="UP001589833"/>
    </source>
</evidence>
<evidence type="ECO:0000313" key="1">
    <source>
        <dbReference type="EMBL" id="MFC0561618.1"/>
    </source>
</evidence>
<gene>
    <name evidence="1" type="ORF">ACFFH4_22215</name>
</gene>
<sequence length="126" mass="14958">MEWNDLTEGAKAVLEQTRNIKNDNIQIVEFEIGFEQQFEEDDQDTYKVSIQEEDYQSLKRYTQENEYGDKFHMARNKDIVKIILLENGKIPDNLSEFPVFRQYKKEALIKNEVEAETETNVETSQE</sequence>
<keyword evidence="2" id="KW-1185">Reference proteome</keyword>